<feature type="domain" description="Transposase-associated" evidence="1">
    <location>
        <begin position="55"/>
        <end position="127"/>
    </location>
</feature>
<dbReference type="PANTHER" id="PTHR10775">
    <property type="entry name" value="OS08G0208400 PROTEIN"/>
    <property type="match status" value="1"/>
</dbReference>
<keyword evidence="3" id="KW-1185">Reference proteome</keyword>
<accession>A0ABD2UQZ5</accession>
<dbReference type="InterPro" id="IPR004242">
    <property type="entry name" value="Transposase_21"/>
</dbReference>
<dbReference type="InterPro" id="IPR029480">
    <property type="entry name" value="Transpos_assoc"/>
</dbReference>
<evidence type="ECO:0000313" key="3">
    <source>
        <dbReference type="Proteomes" id="UP001627284"/>
    </source>
</evidence>
<name>A0ABD2UQZ5_9SOLN</name>
<organism evidence="2 3">
    <name type="scientific">Solanum stoloniferum</name>
    <dbReference type="NCBI Taxonomy" id="62892"/>
    <lineage>
        <taxon>Eukaryota</taxon>
        <taxon>Viridiplantae</taxon>
        <taxon>Streptophyta</taxon>
        <taxon>Embryophyta</taxon>
        <taxon>Tracheophyta</taxon>
        <taxon>Spermatophyta</taxon>
        <taxon>Magnoliopsida</taxon>
        <taxon>eudicotyledons</taxon>
        <taxon>Gunneridae</taxon>
        <taxon>Pentapetalae</taxon>
        <taxon>asterids</taxon>
        <taxon>lamiids</taxon>
        <taxon>Solanales</taxon>
        <taxon>Solanaceae</taxon>
        <taxon>Solanoideae</taxon>
        <taxon>Solaneae</taxon>
        <taxon>Solanum</taxon>
    </lineage>
</organism>
<dbReference type="AlphaFoldDB" id="A0ABD2UQZ5"/>
<evidence type="ECO:0000259" key="1">
    <source>
        <dbReference type="Pfam" id="PF13963"/>
    </source>
</evidence>
<reference evidence="2 3" key="1">
    <citation type="submission" date="2024-05" db="EMBL/GenBank/DDBJ databases">
        <title>De novo assembly of an allotetraploid wild potato.</title>
        <authorList>
            <person name="Hosaka A.J."/>
        </authorList>
    </citation>
    <scope>NUCLEOTIDE SEQUENCE [LARGE SCALE GENOMIC DNA]</scope>
    <source>
        <tissue evidence="2">Young leaves</tissue>
    </source>
</reference>
<dbReference type="PANTHER" id="PTHR10775:SF177">
    <property type="entry name" value="TNP2, PARTIAL"/>
    <property type="match status" value="1"/>
</dbReference>
<proteinExistence type="predicted"/>
<dbReference type="EMBL" id="JBJKTR010000004">
    <property type="protein sequence ID" value="KAL3370740.1"/>
    <property type="molecule type" value="Genomic_DNA"/>
</dbReference>
<comment type="caution">
    <text evidence="2">The sequence shown here is derived from an EMBL/GenBank/DDBJ whole genome shotgun (WGS) entry which is preliminary data.</text>
</comment>
<protein>
    <recommendedName>
        <fullName evidence="1">Transposase-associated domain-containing protein</fullName>
    </recommendedName>
</protein>
<dbReference type="Proteomes" id="UP001627284">
    <property type="component" value="Unassembled WGS sequence"/>
</dbReference>
<dbReference type="Pfam" id="PF13963">
    <property type="entry name" value="Transpos_assoc"/>
    <property type="match status" value="1"/>
</dbReference>
<feature type="non-terminal residue" evidence="2">
    <location>
        <position position="1"/>
    </location>
</feature>
<sequence>GFYLIKDLFPKSLLPLLLCSSQNQNRHFNHCWILSFCSLSSSIRGHRTFLLIMDRGWIREPKFSKRYVEGVQSFMQLVRSHFDRNSKVRCPCQDCLNVFFQTQEIVYDHLLIKGIMGSYMQWIYHGEQSQMRYDNEDENEEHDNDDEIQTMLEEVSGRSFANFSDETKTDNNVCGNMSEMEAKFFDKLLEEAERELYPGCKKFSKLLFLVKLLHLKVYNQWSNKSFDMLLELLKDAFPIGETLPKSYYDAKNMLQGLGLGYISIHACKNDCMLYWAEHKDRQECPHCATSRWKIDNGKDKKIPHKVLRYFPLKPRLQRLFMSSKTSVDMRWHKEKHLDEANVLRHPADSEAWKEFDKNHQWFAQEPRNIRLGLATDGFNPFGNMSTSYSMWPVILAPYNLPPWKCMNDPFMIMSLLIPGPQAPGKDIDVYLRPLIDELKELWNDGVETFDASTGKCFKMHAAILWTINDFPAHKFLNYLLFF</sequence>
<dbReference type="Pfam" id="PF02992">
    <property type="entry name" value="Transposase_21"/>
    <property type="match status" value="1"/>
</dbReference>
<evidence type="ECO:0000313" key="2">
    <source>
        <dbReference type="EMBL" id="KAL3370740.1"/>
    </source>
</evidence>
<gene>
    <name evidence="2" type="ORF">AABB24_007665</name>
</gene>